<gene>
    <name evidence="7" type="ORF">KR51_00037900</name>
</gene>
<dbReference type="Proteomes" id="UP000016960">
    <property type="component" value="Unassembled WGS sequence"/>
</dbReference>
<dbReference type="PROSITE" id="PS01007">
    <property type="entry name" value="TRANSPOSASE_MUTATOR"/>
    <property type="match status" value="1"/>
</dbReference>
<dbReference type="InParanoid" id="U5DGT2"/>
<evidence type="ECO:0000256" key="3">
    <source>
        <dbReference type="ARBA" id="ARBA00022578"/>
    </source>
</evidence>
<comment type="caution">
    <text evidence="7">The sequence shown here is derived from an EMBL/GenBank/DDBJ whole genome shotgun (WGS) entry which is preliminary data.</text>
</comment>
<organism evidence="7 8">
    <name type="scientific">Rubidibacter lacunae KORDI 51-2</name>
    <dbReference type="NCBI Taxonomy" id="582515"/>
    <lineage>
        <taxon>Bacteria</taxon>
        <taxon>Bacillati</taxon>
        <taxon>Cyanobacteriota</taxon>
        <taxon>Cyanophyceae</taxon>
        <taxon>Oscillatoriophycideae</taxon>
        <taxon>Chroococcales</taxon>
        <taxon>Aphanothecaceae</taxon>
        <taxon>Rubidibacter</taxon>
    </lineage>
</organism>
<evidence type="ECO:0000256" key="6">
    <source>
        <dbReference type="RuleBase" id="RU365089"/>
    </source>
</evidence>
<name>U5DGT2_9CHRO</name>
<evidence type="ECO:0000256" key="1">
    <source>
        <dbReference type="ARBA" id="ARBA00002190"/>
    </source>
</evidence>
<keyword evidence="6" id="KW-0814">Transposable element</keyword>
<evidence type="ECO:0000256" key="5">
    <source>
        <dbReference type="ARBA" id="ARBA00023172"/>
    </source>
</evidence>
<evidence type="ECO:0000256" key="4">
    <source>
        <dbReference type="ARBA" id="ARBA00023125"/>
    </source>
</evidence>
<comment type="similarity">
    <text evidence="2 6">Belongs to the transposase mutator family.</text>
</comment>
<keyword evidence="8" id="KW-1185">Reference proteome</keyword>
<dbReference type="RefSeq" id="WP_022609421.1">
    <property type="nucleotide sequence ID" value="NZ_ASSJ01000098.1"/>
</dbReference>
<dbReference type="EMBL" id="ASSJ01000098">
    <property type="protein sequence ID" value="ERN39769.1"/>
    <property type="molecule type" value="Genomic_DNA"/>
</dbReference>
<dbReference type="GO" id="GO:0006313">
    <property type="term" value="P:DNA transposition"/>
    <property type="evidence" value="ECO:0007669"/>
    <property type="project" value="UniProtKB-UniRule"/>
</dbReference>
<dbReference type="PANTHER" id="PTHR33217:SF5">
    <property type="entry name" value="MUTATOR FAMILY TRANSPOSASE"/>
    <property type="match status" value="1"/>
</dbReference>
<keyword evidence="3 6" id="KW-0815">Transposition</keyword>
<proteinExistence type="inferred from homology"/>
<dbReference type="eggNOG" id="COG3328">
    <property type="taxonomic scope" value="Bacteria"/>
</dbReference>
<dbReference type="InterPro" id="IPR001207">
    <property type="entry name" value="Transposase_mutator"/>
</dbReference>
<evidence type="ECO:0000256" key="2">
    <source>
        <dbReference type="ARBA" id="ARBA00010961"/>
    </source>
</evidence>
<protein>
    <recommendedName>
        <fullName evidence="6">Mutator family transposase</fullName>
    </recommendedName>
</protein>
<dbReference type="GO" id="GO:0003677">
    <property type="term" value="F:DNA binding"/>
    <property type="evidence" value="ECO:0007669"/>
    <property type="project" value="UniProtKB-UniRule"/>
</dbReference>
<dbReference type="GO" id="GO:0004803">
    <property type="term" value="F:transposase activity"/>
    <property type="evidence" value="ECO:0007669"/>
    <property type="project" value="UniProtKB-UniRule"/>
</dbReference>
<keyword evidence="4 6" id="KW-0238">DNA-binding</keyword>
<dbReference type="Pfam" id="PF00872">
    <property type="entry name" value="Transposase_mut"/>
    <property type="match status" value="1"/>
</dbReference>
<evidence type="ECO:0000313" key="8">
    <source>
        <dbReference type="Proteomes" id="UP000016960"/>
    </source>
</evidence>
<accession>U5DGT2</accession>
<keyword evidence="5 6" id="KW-0233">DNA recombination</keyword>
<dbReference type="AlphaFoldDB" id="U5DGT2"/>
<sequence length="184" mass="20918">NLKNRGVERIFITCVDGLSGFPEAIAATFPETRVQLCLVHLVRNSLKYVGWKQRKIVAADLKAIYRAATVAAAEDALAEFAEKWDATYPTISAMWLRHWEQVIPFFDYPPEIRRVIYTTNAIESPNDSLRKVLKTKGSFPSEAAVFKLLYLALEKISEKRTMPLANWKAALARFAIQHPECFTD</sequence>
<evidence type="ECO:0000313" key="7">
    <source>
        <dbReference type="EMBL" id="ERN39769.1"/>
    </source>
</evidence>
<comment type="function">
    <text evidence="1 6">Required for the transposition of the insertion element.</text>
</comment>
<feature type="non-terminal residue" evidence="7">
    <location>
        <position position="1"/>
    </location>
</feature>
<reference evidence="7 8" key="1">
    <citation type="submission" date="2013-05" db="EMBL/GenBank/DDBJ databases">
        <title>Draft genome sequence of Rubidibacter lacunae KORDI 51-2.</title>
        <authorList>
            <person name="Choi D.H."/>
            <person name="Noh J.H."/>
            <person name="Kwon K.-K."/>
            <person name="Lee J.-H."/>
            <person name="Ryu J.-Y."/>
        </authorList>
    </citation>
    <scope>NUCLEOTIDE SEQUENCE [LARGE SCALE GENOMIC DNA]</scope>
    <source>
        <strain evidence="7 8">KORDI 51-2</strain>
    </source>
</reference>
<dbReference type="PATRIC" id="fig|582515.4.peg.4255"/>
<dbReference type="PANTHER" id="PTHR33217">
    <property type="entry name" value="TRANSPOSASE FOR INSERTION SEQUENCE ELEMENT IS1081"/>
    <property type="match status" value="1"/>
</dbReference>